<feature type="domain" description="Chaplin" evidence="10">
    <location>
        <begin position="24"/>
        <end position="77"/>
    </location>
</feature>
<keyword evidence="3" id="KW-0964">Secreted</keyword>
<keyword evidence="8" id="KW-0812">Transmembrane</keyword>
<keyword evidence="8" id="KW-1133">Transmembrane helix</keyword>
<keyword evidence="5" id="KW-0130">Cell adhesion</keyword>
<evidence type="ECO:0000256" key="6">
    <source>
        <dbReference type="ARBA" id="ARBA00023087"/>
    </source>
</evidence>
<name>A0ABU3QFB9_9ACTN</name>
<reference evidence="11 12" key="1">
    <citation type="submission" date="2023-09" db="EMBL/GenBank/DDBJ databases">
        <title>Streptomyces sp. nov.: A antagonism against Alternaria gaisen Producing Streptochlin, Isolated from Tamarix root soil.</title>
        <authorList>
            <person name="Chen Y."/>
        </authorList>
    </citation>
    <scope>NUCLEOTIDE SEQUENCE [LARGE SCALE GENOMIC DNA]</scope>
    <source>
        <strain evidence="11 12">TRM76323</strain>
    </source>
</reference>
<feature type="signal peptide" evidence="9">
    <location>
        <begin position="1"/>
        <end position="28"/>
    </location>
</feature>
<feature type="transmembrane region" description="Helical" evidence="8">
    <location>
        <begin position="192"/>
        <end position="210"/>
    </location>
</feature>
<dbReference type="EMBL" id="JAWCTQ010000004">
    <property type="protein sequence ID" value="MDT9681438.1"/>
    <property type="molecule type" value="Genomic_DNA"/>
</dbReference>
<gene>
    <name evidence="11" type="ORF">RND61_05030</name>
</gene>
<evidence type="ECO:0000259" key="10">
    <source>
        <dbReference type="Pfam" id="PF03777"/>
    </source>
</evidence>
<evidence type="ECO:0000256" key="2">
    <source>
        <dbReference type="ARBA" id="ARBA00022512"/>
    </source>
</evidence>
<feature type="compositionally biased region" description="Basic and acidic residues" evidence="7">
    <location>
        <begin position="79"/>
        <end position="100"/>
    </location>
</feature>
<dbReference type="Proteomes" id="UP001250181">
    <property type="component" value="Unassembled WGS sequence"/>
</dbReference>
<organism evidence="11 12">
    <name type="scientific">Streptomyces tamarix</name>
    <dbReference type="NCBI Taxonomy" id="3078565"/>
    <lineage>
        <taxon>Bacteria</taxon>
        <taxon>Bacillati</taxon>
        <taxon>Actinomycetota</taxon>
        <taxon>Actinomycetes</taxon>
        <taxon>Kitasatosporales</taxon>
        <taxon>Streptomycetaceae</taxon>
        <taxon>Streptomyces</taxon>
    </lineage>
</organism>
<evidence type="ECO:0000256" key="4">
    <source>
        <dbReference type="ARBA" id="ARBA00022729"/>
    </source>
</evidence>
<evidence type="ECO:0000313" key="12">
    <source>
        <dbReference type="Proteomes" id="UP001250181"/>
    </source>
</evidence>
<dbReference type="Pfam" id="PF03777">
    <property type="entry name" value="ChpA-C"/>
    <property type="match status" value="1"/>
</dbReference>
<proteinExistence type="predicted"/>
<keyword evidence="8" id="KW-0472">Membrane</keyword>
<comment type="subcellular location">
    <subcellularLocation>
        <location evidence="1">Secreted</location>
        <location evidence="1">Cell wall</location>
    </subcellularLocation>
</comment>
<keyword evidence="2" id="KW-0134">Cell wall</keyword>
<evidence type="ECO:0000256" key="5">
    <source>
        <dbReference type="ARBA" id="ARBA00022889"/>
    </source>
</evidence>
<evidence type="ECO:0000313" key="11">
    <source>
        <dbReference type="EMBL" id="MDT9681438.1"/>
    </source>
</evidence>
<evidence type="ECO:0000256" key="1">
    <source>
        <dbReference type="ARBA" id="ARBA00004191"/>
    </source>
</evidence>
<protein>
    <submittedName>
        <fullName evidence="11">Chaplin family protein</fullName>
    </submittedName>
</protein>
<dbReference type="RefSeq" id="WP_315876460.1">
    <property type="nucleotide sequence ID" value="NZ_JAWCTQ010000004.1"/>
</dbReference>
<evidence type="ECO:0000256" key="8">
    <source>
        <dbReference type="SAM" id="Phobius"/>
    </source>
</evidence>
<sequence length="220" mass="21750">MRHIRRNGLITLMATGGMLALAAGSAQADADVFDSAFDPAGLVSGDETRSAHSPAGACGDTMNTEGLLSPAAGGTCADEGERHGSHKDEHGNSHRGDEGGKNPVTGVVDSLGLSGDDLRLPVDLPGKDSSGAVSIVGTDDPAPEGGGEAQGQPVTPPKSAEAVATAEVVEPVEEAPAPTEAPALAVTGSGDLVGMGLPAAGLVLAGTLLYRRSRASATRA</sequence>
<keyword evidence="4 9" id="KW-0732">Signal</keyword>
<dbReference type="InterPro" id="IPR005528">
    <property type="entry name" value="ChpA-H"/>
</dbReference>
<keyword evidence="6" id="KW-0034">Amyloid</keyword>
<keyword evidence="12" id="KW-1185">Reference proteome</keyword>
<evidence type="ECO:0000256" key="9">
    <source>
        <dbReference type="SAM" id="SignalP"/>
    </source>
</evidence>
<accession>A0ABU3QFB9</accession>
<evidence type="ECO:0000256" key="3">
    <source>
        <dbReference type="ARBA" id="ARBA00022525"/>
    </source>
</evidence>
<evidence type="ECO:0000256" key="7">
    <source>
        <dbReference type="SAM" id="MobiDB-lite"/>
    </source>
</evidence>
<feature type="compositionally biased region" description="Low complexity" evidence="7">
    <location>
        <begin position="106"/>
        <end position="115"/>
    </location>
</feature>
<feature type="chain" id="PRO_5046983480" evidence="9">
    <location>
        <begin position="29"/>
        <end position="220"/>
    </location>
</feature>
<comment type="caution">
    <text evidence="11">The sequence shown here is derived from an EMBL/GenBank/DDBJ whole genome shotgun (WGS) entry which is preliminary data.</text>
</comment>
<feature type="region of interest" description="Disordered" evidence="7">
    <location>
        <begin position="44"/>
        <end position="159"/>
    </location>
</feature>